<evidence type="ECO:0000256" key="2">
    <source>
        <dbReference type="SAM" id="Phobius"/>
    </source>
</evidence>
<keyword evidence="2" id="KW-0812">Transmembrane</keyword>
<keyword evidence="4" id="KW-1185">Reference proteome</keyword>
<evidence type="ECO:0008006" key="5">
    <source>
        <dbReference type="Google" id="ProtNLM"/>
    </source>
</evidence>
<accession>A0ABW7TTX1</accession>
<evidence type="ECO:0000313" key="3">
    <source>
        <dbReference type="EMBL" id="MFI1463138.1"/>
    </source>
</evidence>
<reference evidence="3 4" key="1">
    <citation type="submission" date="2024-10" db="EMBL/GenBank/DDBJ databases">
        <title>The Natural Products Discovery Center: Release of the First 8490 Sequenced Strains for Exploring Actinobacteria Biosynthetic Diversity.</title>
        <authorList>
            <person name="Kalkreuter E."/>
            <person name="Kautsar S.A."/>
            <person name="Yang D."/>
            <person name="Bader C.D."/>
            <person name="Teijaro C.N."/>
            <person name="Fluegel L."/>
            <person name="Davis C.M."/>
            <person name="Simpson J.R."/>
            <person name="Lauterbach L."/>
            <person name="Steele A.D."/>
            <person name="Gui C."/>
            <person name="Meng S."/>
            <person name="Li G."/>
            <person name="Viehrig K."/>
            <person name="Ye F."/>
            <person name="Su P."/>
            <person name="Kiefer A.F."/>
            <person name="Nichols A."/>
            <person name="Cepeda A.J."/>
            <person name="Yan W."/>
            <person name="Fan B."/>
            <person name="Jiang Y."/>
            <person name="Adhikari A."/>
            <person name="Zheng C.-J."/>
            <person name="Schuster L."/>
            <person name="Cowan T.M."/>
            <person name="Smanski M.J."/>
            <person name="Chevrette M.G."/>
            <person name="De Carvalho L.P.S."/>
            <person name="Shen B."/>
        </authorList>
    </citation>
    <scope>NUCLEOTIDE SEQUENCE [LARGE SCALE GENOMIC DNA]</scope>
    <source>
        <strain evidence="3 4">NPDC020568</strain>
    </source>
</reference>
<evidence type="ECO:0000256" key="1">
    <source>
        <dbReference type="SAM" id="MobiDB-lite"/>
    </source>
</evidence>
<evidence type="ECO:0000313" key="4">
    <source>
        <dbReference type="Proteomes" id="UP001611263"/>
    </source>
</evidence>
<dbReference type="EMBL" id="JBIRUQ010000005">
    <property type="protein sequence ID" value="MFI1463138.1"/>
    <property type="molecule type" value="Genomic_DNA"/>
</dbReference>
<feature type="transmembrane region" description="Helical" evidence="2">
    <location>
        <begin position="27"/>
        <end position="47"/>
    </location>
</feature>
<keyword evidence="2" id="KW-0472">Membrane</keyword>
<sequence length="83" mass="8738">MADQETKPHVETSSDAGTAGRAHRGGFSAGLFVTGLLALLVSIWALAGPDRWNITSMIPVGWIVVAAAIVMGVVLVVSPRKRR</sequence>
<dbReference type="RefSeq" id="WP_086007662.1">
    <property type="nucleotide sequence ID" value="NZ_JBIRUQ010000005.1"/>
</dbReference>
<gene>
    <name evidence="3" type="ORF">ACH4WX_20675</name>
</gene>
<comment type="caution">
    <text evidence="3">The sequence shown here is derived from an EMBL/GenBank/DDBJ whole genome shotgun (WGS) entry which is preliminary data.</text>
</comment>
<feature type="transmembrane region" description="Helical" evidence="2">
    <location>
        <begin position="59"/>
        <end position="77"/>
    </location>
</feature>
<dbReference type="GeneID" id="93503666"/>
<keyword evidence="2" id="KW-1133">Transmembrane helix</keyword>
<feature type="region of interest" description="Disordered" evidence="1">
    <location>
        <begin position="1"/>
        <end position="21"/>
    </location>
</feature>
<name>A0ABW7TTX1_9NOCA</name>
<dbReference type="Proteomes" id="UP001611263">
    <property type="component" value="Unassembled WGS sequence"/>
</dbReference>
<feature type="compositionally biased region" description="Basic and acidic residues" evidence="1">
    <location>
        <begin position="1"/>
        <end position="12"/>
    </location>
</feature>
<proteinExistence type="predicted"/>
<organism evidence="3 4">
    <name type="scientific">Nocardia carnea</name>
    <dbReference type="NCBI Taxonomy" id="37328"/>
    <lineage>
        <taxon>Bacteria</taxon>
        <taxon>Bacillati</taxon>
        <taxon>Actinomycetota</taxon>
        <taxon>Actinomycetes</taxon>
        <taxon>Mycobacteriales</taxon>
        <taxon>Nocardiaceae</taxon>
        <taxon>Nocardia</taxon>
    </lineage>
</organism>
<protein>
    <recommendedName>
        <fullName evidence="5">DUF2530 domain-containing protein</fullName>
    </recommendedName>
</protein>